<dbReference type="InterPro" id="IPR037353">
    <property type="entry name" value="ASH2"/>
</dbReference>
<evidence type="ECO:0000259" key="5">
    <source>
        <dbReference type="PROSITE" id="PS50188"/>
    </source>
</evidence>
<feature type="compositionally biased region" description="Low complexity" evidence="4">
    <location>
        <begin position="310"/>
        <end position="321"/>
    </location>
</feature>
<feature type="compositionally biased region" description="Acidic residues" evidence="4">
    <location>
        <begin position="693"/>
        <end position="702"/>
    </location>
</feature>
<dbReference type="AlphaFoldDB" id="A0A5C3NBM7"/>
<dbReference type="SUPFAM" id="SSF49899">
    <property type="entry name" value="Concanavalin A-like lectins/glucanases"/>
    <property type="match status" value="1"/>
</dbReference>
<dbReference type="GO" id="GO:0000976">
    <property type="term" value="F:transcription cis-regulatory region binding"/>
    <property type="evidence" value="ECO:0007669"/>
    <property type="project" value="TreeGrafter"/>
</dbReference>
<dbReference type="CDD" id="cd12872">
    <property type="entry name" value="SPRY_Ash2"/>
    <property type="match status" value="1"/>
</dbReference>
<evidence type="ECO:0000256" key="3">
    <source>
        <dbReference type="ARBA" id="ARBA00038149"/>
    </source>
</evidence>
<feature type="region of interest" description="Disordered" evidence="4">
    <location>
        <begin position="286"/>
        <end position="358"/>
    </location>
</feature>
<dbReference type="InterPro" id="IPR001870">
    <property type="entry name" value="B30.2/SPRY"/>
</dbReference>
<comment type="similarity">
    <text evidence="3">Belongs to the cclA family.</text>
</comment>
<dbReference type="SMART" id="SM00449">
    <property type="entry name" value="SPRY"/>
    <property type="match status" value="1"/>
</dbReference>
<gene>
    <name evidence="6" type="ORF">OE88DRAFT_1653960</name>
</gene>
<keyword evidence="2" id="KW-0539">Nucleus</keyword>
<feature type="compositionally biased region" description="Low complexity" evidence="4">
    <location>
        <begin position="286"/>
        <end position="298"/>
    </location>
</feature>
<dbReference type="InterPro" id="IPR003877">
    <property type="entry name" value="SPRY_dom"/>
</dbReference>
<feature type="compositionally biased region" description="Low complexity" evidence="4">
    <location>
        <begin position="331"/>
        <end position="347"/>
    </location>
</feature>
<feature type="region of interest" description="Disordered" evidence="4">
    <location>
        <begin position="500"/>
        <end position="590"/>
    </location>
</feature>
<dbReference type="PROSITE" id="PS50188">
    <property type="entry name" value="B302_SPRY"/>
    <property type="match status" value="1"/>
</dbReference>
<sequence length="730" mass="78235">MFAGSSPRLDDSPLIPPPANPRKRKQPTHNASTPDIAGTTVAEDAGKPDTHAVLPSRHALANRPRLTISRHPFLTPFAELGGEVYHAADCPAFNHIGFRYVPAGISPPGSILPCTTIESNPPCFRVSWEDRSQAIKVTSDALGLLGDKGYRSARCNAPLREGAWYMEVKIADNSPGHVRLGFARREAPLNAPVGVDGYSYAVRDLTGDKVHLGRPRPYGRPFGAGDVVGMYISLPPLRKPDPKDPADPAHIQRERIAIEVKGQEYFESLEYPVSKEMQALMDGKASTSSSLGATGATLDNASSNPSSAIPTSHPTSPSKKSATVKNIPHQPGSKPKPSAPSSTSTTKQPPPLRPLPTLGRSSRIAFFVNGEPQGIAFQDLLSYLPLRPHNEKGKRKKDVRERGRDGGPKVHWENAHDDGTTGYYPMVSLFGQARVRINAGPDFAFPPPNDVDALLDVHTREWDGNGGREQKKWRPACERYPEYMQEQWALDREEEAQAKVEWERRDAEPEKKAPARKKARTTAAAGDKGPSKKKKANGGAERDTSLLPDAKERERTSSVLPESKDASQSPHPPTPTHAEDDRFGPGPYAFAPAAPTQYSYPMPSAPSYNIGSSTSPGTGFDVLTGPGVSGSVNGLTGPGHGVSPLARGPGRGLSPPGHGHGLGPPGHGHAHTLIGPGSAGLGYPSTVIAKREEEEEEEEGEEGGQGWAPMEEEEEMGPASSSPAHMHGGY</sequence>
<feature type="compositionally biased region" description="Polar residues" evidence="4">
    <location>
        <begin position="299"/>
        <end position="309"/>
    </location>
</feature>
<accession>A0A5C3NBM7</accession>
<dbReference type="STRING" id="5364.A0A5C3NBM7"/>
<dbReference type="Gene3D" id="2.60.120.920">
    <property type="match status" value="1"/>
</dbReference>
<comment type="subcellular location">
    <subcellularLocation>
        <location evidence="1">Nucleus</location>
    </subcellularLocation>
</comment>
<evidence type="ECO:0000256" key="4">
    <source>
        <dbReference type="SAM" id="MobiDB-lite"/>
    </source>
</evidence>
<feature type="compositionally biased region" description="Basic and acidic residues" evidence="4">
    <location>
        <begin position="540"/>
        <end position="556"/>
    </location>
</feature>
<keyword evidence="7" id="KW-1185">Reference proteome</keyword>
<dbReference type="Proteomes" id="UP000305948">
    <property type="component" value="Unassembled WGS sequence"/>
</dbReference>
<dbReference type="OrthoDB" id="10266026at2759"/>
<reference evidence="6 7" key="1">
    <citation type="journal article" date="2019" name="Nat. Ecol. Evol.">
        <title>Megaphylogeny resolves global patterns of mushroom evolution.</title>
        <authorList>
            <person name="Varga T."/>
            <person name="Krizsan K."/>
            <person name="Foldi C."/>
            <person name="Dima B."/>
            <person name="Sanchez-Garcia M."/>
            <person name="Sanchez-Ramirez S."/>
            <person name="Szollosi G.J."/>
            <person name="Szarkandi J.G."/>
            <person name="Papp V."/>
            <person name="Albert L."/>
            <person name="Andreopoulos W."/>
            <person name="Angelini C."/>
            <person name="Antonin V."/>
            <person name="Barry K.W."/>
            <person name="Bougher N.L."/>
            <person name="Buchanan P."/>
            <person name="Buyck B."/>
            <person name="Bense V."/>
            <person name="Catcheside P."/>
            <person name="Chovatia M."/>
            <person name="Cooper J."/>
            <person name="Damon W."/>
            <person name="Desjardin D."/>
            <person name="Finy P."/>
            <person name="Geml J."/>
            <person name="Haridas S."/>
            <person name="Hughes K."/>
            <person name="Justo A."/>
            <person name="Karasinski D."/>
            <person name="Kautmanova I."/>
            <person name="Kiss B."/>
            <person name="Kocsube S."/>
            <person name="Kotiranta H."/>
            <person name="LaButti K.M."/>
            <person name="Lechner B.E."/>
            <person name="Liimatainen K."/>
            <person name="Lipzen A."/>
            <person name="Lukacs Z."/>
            <person name="Mihaltcheva S."/>
            <person name="Morgado L.N."/>
            <person name="Niskanen T."/>
            <person name="Noordeloos M.E."/>
            <person name="Ohm R.A."/>
            <person name="Ortiz-Santana B."/>
            <person name="Ovrebo C."/>
            <person name="Racz N."/>
            <person name="Riley R."/>
            <person name="Savchenko A."/>
            <person name="Shiryaev A."/>
            <person name="Soop K."/>
            <person name="Spirin V."/>
            <person name="Szebenyi C."/>
            <person name="Tomsovsky M."/>
            <person name="Tulloss R.E."/>
            <person name="Uehling J."/>
            <person name="Grigoriev I.V."/>
            <person name="Vagvolgyi C."/>
            <person name="Papp T."/>
            <person name="Martin F.M."/>
            <person name="Miettinen O."/>
            <person name="Hibbett D.S."/>
            <person name="Nagy L.G."/>
        </authorList>
    </citation>
    <scope>NUCLEOTIDE SEQUENCE [LARGE SCALE GENOMIC DNA]</scope>
    <source>
        <strain evidence="6 7">OMC1185</strain>
    </source>
</reference>
<feature type="compositionally biased region" description="Basic and acidic residues" evidence="4">
    <location>
        <begin position="398"/>
        <end position="416"/>
    </location>
</feature>
<protein>
    <recommendedName>
        <fullName evidence="5">B30.2/SPRY domain-containing protein</fullName>
    </recommendedName>
</protein>
<name>A0A5C3NBM7_9AGAM</name>
<dbReference type="PANTHER" id="PTHR10598:SF0">
    <property type="entry name" value="SET1_ASH2 HISTONE METHYLTRANSFERASE COMPLEX SUBUNIT ASH2"/>
    <property type="match status" value="1"/>
</dbReference>
<evidence type="ECO:0000256" key="1">
    <source>
        <dbReference type="ARBA" id="ARBA00004123"/>
    </source>
</evidence>
<feature type="region of interest" description="Disordered" evidence="4">
    <location>
        <begin position="690"/>
        <end position="730"/>
    </location>
</feature>
<dbReference type="PANTHER" id="PTHR10598">
    <property type="entry name" value="SET1/ASH2 HISTONE METHYLTRANSFERASE COMPLEX SUBUNIT ASH2"/>
    <property type="match status" value="1"/>
</dbReference>
<feature type="domain" description="B30.2/SPRY" evidence="5">
    <location>
        <begin position="102"/>
        <end position="287"/>
    </location>
</feature>
<evidence type="ECO:0000256" key="2">
    <source>
        <dbReference type="ARBA" id="ARBA00023242"/>
    </source>
</evidence>
<organism evidence="6 7">
    <name type="scientific">Heliocybe sulcata</name>
    <dbReference type="NCBI Taxonomy" id="5364"/>
    <lineage>
        <taxon>Eukaryota</taxon>
        <taxon>Fungi</taxon>
        <taxon>Dikarya</taxon>
        <taxon>Basidiomycota</taxon>
        <taxon>Agaricomycotina</taxon>
        <taxon>Agaricomycetes</taxon>
        <taxon>Gloeophyllales</taxon>
        <taxon>Gloeophyllaceae</taxon>
        <taxon>Heliocybe</taxon>
    </lineage>
</organism>
<dbReference type="EMBL" id="ML213505">
    <property type="protein sequence ID" value="TFK55219.1"/>
    <property type="molecule type" value="Genomic_DNA"/>
</dbReference>
<evidence type="ECO:0000313" key="7">
    <source>
        <dbReference type="Proteomes" id="UP000305948"/>
    </source>
</evidence>
<dbReference type="GO" id="GO:0048188">
    <property type="term" value="C:Set1C/COMPASS complex"/>
    <property type="evidence" value="ECO:0007669"/>
    <property type="project" value="InterPro"/>
</dbReference>
<evidence type="ECO:0000313" key="6">
    <source>
        <dbReference type="EMBL" id="TFK55219.1"/>
    </source>
</evidence>
<feature type="compositionally biased region" description="Basic and acidic residues" evidence="4">
    <location>
        <begin position="500"/>
        <end position="513"/>
    </location>
</feature>
<dbReference type="InterPro" id="IPR013320">
    <property type="entry name" value="ConA-like_dom_sf"/>
</dbReference>
<proteinExistence type="inferred from homology"/>
<dbReference type="Pfam" id="PF00622">
    <property type="entry name" value="SPRY"/>
    <property type="match status" value="1"/>
</dbReference>
<dbReference type="InterPro" id="IPR043136">
    <property type="entry name" value="B30.2/SPRY_sf"/>
</dbReference>
<feature type="region of interest" description="Disordered" evidence="4">
    <location>
        <begin position="388"/>
        <end position="416"/>
    </location>
</feature>
<feature type="region of interest" description="Disordered" evidence="4">
    <location>
        <begin position="1"/>
        <end position="40"/>
    </location>
</feature>